<evidence type="ECO:0000313" key="10">
    <source>
        <dbReference type="EMBL" id="SMC14359.1"/>
    </source>
</evidence>
<protein>
    <submittedName>
        <fullName evidence="10">Putative inner membrane protein</fullName>
    </submittedName>
</protein>
<evidence type="ECO:0000256" key="1">
    <source>
        <dbReference type="ARBA" id="ARBA00004429"/>
    </source>
</evidence>
<feature type="transmembrane region" description="Helical" evidence="9">
    <location>
        <begin position="51"/>
        <end position="71"/>
    </location>
</feature>
<name>A0A1X7BYK8_9RHOB</name>
<dbReference type="EMBL" id="FWXB01000024">
    <property type="protein sequence ID" value="SMC14359.1"/>
    <property type="molecule type" value="Genomic_DNA"/>
</dbReference>
<dbReference type="GO" id="GO:0005886">
    <property type="term" value="C:plasma membrane"/>
    <property type="evidence" value="ECO:0007669"/>
    <property type="project" value="UniProtKB-SubCell"/>
</dbReference>
<dbReference type="PANTHER" id="PTHR30574">
    <property type="entry name" value="INNER MEMBRANE PROTEIN YEDE"/>
    <property type="match status" value="1"/>
</dbReference>
<feature type="transmembrane region" description="Helical" evidence="9">
    <location>
        <begin position="253"/>
        <end position="273"/>
    </location>
</feature>
<keyword evidence="3" id="KW-1003">Cell membrane</keyword>
<accession>A0A1X7BYK8</accession>
<reference evidence="10 11" key="1">
    <citation type="submission" date="2017-03" db="EMBL/GenBank/DDBJ databases">
        <authorList>
            <person name="Afonso C.L."/>
            <person name="Miller P.J."/>
            <person name="Scott M.A."/>
            <person name="Spackman E."/>
            <person name="Goraichik I."/>
            <person name="Dimitrov K.M."/>
            <person name="Suarez D.L."/>
            <person name="Swayne D.E."/>
        </authorList>
    </citation>
    <scope>NUCLEOTIDE SEQUENCE [LARGE SCALE GENOMIC DNA]</scope>
    <source>
        <strain evidence="10 11">CECT 7745</strain>
    </source>
</reference>
<proteinExistence type="inferred from homology"/>
<comment type="similarity">
    <text evidence="8">Belongs to the TsuA/YedE (TC 9.B.102) family.</text>
</comment>
<evidence type="ECO:0000256" key="4">
    <source>
        <dbReference type="ARBA" id="ARBA00022519"/>
    </source>
</evidence>
<dbReference type="Pfam" id="PF04143">
    <property type="entry name" value="Sulf_transp"/>
    <property type="match status" value="1"/>
</dbReference>
<evidence type="ECO:0000256" key="2">
    <source>
        <dbReference type="ARBA" id="ARBA00022448"/>
    </source>
</evidence>
<dbReference type="RefSeq" id="WP_085802259.1">
    <property type="nucleotide sequence ID" value="NZ_FWXB01000024.1"/>
</dbReference>
<feature type="transmembrane region" description="Helical" evidence="9">
    <location>
        <begin position="12"/>
        <end position="30"/>
    </location>
</feature>
<feature type="transmembrane region" description="Helical" evidence="9">
    <location>
        <begin position="122"/>
        <end position="147"/>
    </location>
</feature>
<sequence length="351" mass="36184">MLETLGEANAAALIGLIGGIALGLAARIGRFCTLGAIEDVLYGSDNRRMRMWGIAIATAVIGTQISMALGFLDGAATAYLDRVWNPVGSVVGGLLFGYGMALSGNCGYGALARLGGGDLRSFMIVIVMGLSAYFVMSGPLAHFRVWLFPAETGATTPQGIGQLGESIWGISPPVTGLAVGALILVAALSSREMRRSPGHIFWGMIVGLAILSGWIGTYWIATTGFEAEPIETHTFAAPIGDTIIYSMTASGNALSFSVGSVLGVVIGAALGSYSKGHFRWEACEDPRELKRQILGAALMGPGAIVAVGCSVGQGISAFSVLAYSAPVTFLAIFVGAALGLRQLITGFAPAE</sequence>
<evidence type="ECO:0000256" key="3">
    <source>
        <dbReference type="ARBA" id="ARBA00022475"/>
    </source>
</evidence>
<feature type="transmembrane region" description="Helical" evidence="9">
    <location>
        <begin position="200"/>
        <end position="221"/>
    </location>
</feature>
<keyword evidence="6 9" id="KW-1133">Transmembrane helix</keyword>
<keyword evidence="5 9" id="KW-0812">Transmembrane</keyword>
<dbReference type="AlphaFoldDB" id="A0A1X7BYK8"/>
<gene>
    <name evidence="10" type="ORF">ROA7745_04226</name>
</gene>
<feature type="transmembrane region" description="Helical" evidence="9">
    <location>
        <begin position="83"/>
        <end position="101"/>
    </location>
</feature>
<evidence type="ECO:0000256" key="9">
    <source>
        <dbReference type="SAM" id="Phobius"/>
    </source>
</evidence>
<keyword evidence="7 9" id="KW-0472">Membrane</keyword>
<feature type="transmembrane region" description="Helical" evidence="9">
    <location>
        <begin position="167"/>
        <end position="188"/>
    </location>
</feature>
<dbReference type="PANTHER" id="PTHR30574:SF1">
    <property type="entry name" value="SULPHUR TRANSPORT DOMAIN-CONTAINING PROTEIN"/>
    <property type="match status" value="1"/>
</dbReference>
<dbReference type="InterPro" id="IPR007272">
    <property type="entry name" value="Sulf_transp_TsuA/YedE"/>
</dbReference>
<organism evidence="10 11">
    <name type="scientific">Roseovarius aestuarii</name>
    <dbReference type="NCBI Taxonomy" id="475083"/>
    <lineage>
        <taxon>Bacteria</taxon>
        <taxon>Pseudomonadati</taxon>
        <taxon>Pseudomonadota</taxon>
        <taxon>Alphaproteobacteria</taxon>
        <taxon>Rhodobacterales</taxon>
        <taxon>Roseobacteraceae</taxon>
        <taxon>Roseovarius</taxon>
    </lineage>
</organism>
<feature type="transmembrane region" description="Helical" evidence="9">
    <location>
        <begin position="293"/>
        <end position="315"/>
    </location>
</feature>
<comment type="subcellular location">
    <subcellularLocation>
        <location evidence="1">Cell inner membrane</location>
        <topology evidence="1">Multi-pass membrane protein</topology>
    </subcellularLocation>
</comment>
<dbReference type="OrthoDB" id="7984363at2"/>
<evidence type="ECO:0000256" key="7">
    <source>
        <dbReference type="ARBA" id="ARBA00023136"/>
    </source>
</evidence>
<evidence type="ECO:0000256" key="8">
    <source>
        <dbReference type="ARBA" id="ARBA00035655"/>
    </source>
</evidence>
<feature type="transmembrane region" description="Helical" evidence="9">
    <location>
        <begin position="321"/>
        <end position="340"/>
    </location>
</feature>
<keyword evidence="2" id="KW-0813">Transport</keyword>
<evidence type="ECO:0000256" key="6">
    <source>
        <dbReference type="ARBA" id="ARBA00022989"/>
    </source>
</evidence>
<evidence type="ECO:0000256" key="5">
    <source>
        <dbReference type="ARBA" id="ARBA00022692"/>
    </source>
</evidence>
<keyword evidence="11" id="KW-1185">Reference proteome</keyword>
<dbReference type="Proteomes" id="UP000193224">
    <property type="component" value="Unassembled WGS sequence"/>
</dbReference>
<keyword evidence="4" id="KW-0997">Cell inner membrane</keyword>
<evidence type="ECO:0000313" key="11">
    <source>
        <dbReference type="Proteomes" id="UP000193224"/>
    </source>
</evidence>